<proteinExistence type="predicted"/>
<keyword evidence="1" id="KW-0472">Membrane</keyword>
<organism evidence="2 3">
    <name type="scientific">Corynebacterium macginleyi</name>
    <dbReference type="NCBI Taxonomy" id="38290"/>
    <lineage>
        <taxon>Bacteria</taxon>
        <taxon>Bacillati</taxon>
        <taxon>Actinomycetota</taxon>
        <taxon>Actinomycetes</taxon>
        <taxon>Mycobacteriales</taxon>
        <taxon>Corynebacteriaceae</taxon>
        <taxon>Corynebacterium</taxon>
    </lineage>
</organism>
<accession>A0A3M0GF95</accession>
<comment type="caution">
    <text evidence="2">The sequence shown here is derived from an EMBL/GenBank/DDBJ whole genome shotgun (WGS) entry which is preliminary data.</text>
</comment>
<dbReference type="EMBL" id="REGC01000002">
    <property type="protein sequence ID" value="RMB63761.1"/>
    <property type="molecule type" value="Genomic_DNA"/>
</dbReference>
<sequence length="92" mass="10129">MNRKNINANALISLAGELTVAICRQMSPLIIVLAGIALMASTFAIAFRDTSLLPVLIFSLKASFFAHSFLFGLTKWVISLHLQYFSLGTLQR</sequence>
<evidence type="ECO:0000313" key="2">
    <source>
        <dbReference type="EMBL" id="RMB63761.1"/>
    </source>
</evidence>
<keyword evidence="1" id="KW-1133">Transmembrane helix</keyword>
<feature type="transmembrane region" description="Helical" evidence="1">
    <location>
        <begin position="29"/>
        <end position="47"/>
    </location>
</feature>
<evidence type="ECO:0000256" key="1">
    <source>
        <dbReference type="SAM" id="Phobius"/>
    </source>
</evidence>
<protein>
    <submittedName>
        <fullName evidence="2">Uncharacterized protein</fullName>
    </submittedName>
</protein>
<gene>
    <name evidence="2" type="ORF">D9543_02935</name>
</gene>
<keyword evidence="1" id="KW-0812">Transmembrane</keyword>
<evidence type="ECO:0000313" key="3">
    <source>
        <dbReference type="Proteomes" id="UP000270649"/>
    </source>
</evidence>
<name>A0A3M0GF95_9CORY</name>
<reference evidence="2 3" key="1">
    <citation type="submission" date="2018-10" db="EMBL/GenBank/DDBJ databases">
        <title>Corynebacterium macginleyi genome sequencing and assembly of the type strain and two clinical samples.</title>
        <authorList>
            <person name="Bernier A.-M."/>
            <person name="Bernard K."/>
        </authorList>
    </citation>
    <scope>NUCLEOTIDE SEQUENCE [LARGE SCALE GENOMIC DNA]</scope>
    <source>
        <strain evidence="2 3">NML 120205</strain>
    </source>
</reference>
<dbReference type="AlphaFoldDB" id="A0A3M0GF95"/>
<dbReference type="Proteomes" id="UP000270649">
    <property type="component" value="Unassembled WGS sequence"/>
</dbReference>